<keyword evidence="3" id="KW-1185">Reference proteome</keyword>
<comment type="caution">
    <text evidence="2">The sequence shown here is derived from an EMBL/GenBank/DDBJ whole genome shotgun (WGS) entry which is preliminary data.</text>
</comment>
<organism evidence="2 3">
    <name type="scientific">Mytilus galloprovincialis</name>
    <name type="common">Mediterranean mussel</name>
    <dbReference type="NCBI Taxonomy" id="29158"/>
    <lineage>
        <taxon>Eukaryota</taxon>
        <taxon>Metazoa</taxon>
        <taxon>Spiralia</taxon>
        <taxon>Lophotrochozoa</taxon>
        <taxon>Mollusca</taxon>
        <taxon>Bivalvia</taxon>
        <taxon>Autobranchia</taxon>
        <taxon>Pteriomorphia</taxon>
        <taxon>Mytilida</taxon>
        <taxon>Mytiloidea</taxon>
        <taxon>Mytilidae</taxon>
        <taxon>Mytilinae</taxon>
        <taxon>Mytilus</taxon>
    </lineage>
</organism>
<evidence type="ECO:0000313" key="2">
    <source>
        <dbReference type="EMBL" id="VDI07695.1"/>
    </source>
</evidence>
<gene>
    <name evidence="2" type="ORF">MGAL_10B007635</name>
</gene>
<proteinExistence type="predicted"/>
<reference evidence="2" key="1">
    <citation type="submission" date="2018-11" db="EMBL/GenBank/DDBJ databases">
        <authorList>
            <person name="Alioto T."/>
            <person name="Alioto T."/>
        </authorList>
    </citation>
    <scope>NUCLEOTIDE SEQUENCE</scope>
</reference>
<evidence type="ECO:0000313" key="3">
    <source>
        <dbReference type="Proteomes" id="UP000596742"/>
    </source>
</evidence>
<feature type="domain" description="DZIP3-like HEPN" evidence="1">
    <location>
        <begin position="248"/>
        <end position="353"/>
    </location>
</feature>
<dbReference type="Pfam" id="PF18738">
    <property type="entry name" value="HEPN_DZIP3"/>
    <property type="match status" value="1"/>
</dbReference>
<dbReference type="Proteomes" id="UP000596742">
    <property type="component" value="Unassembled WGS sequence"/>
</dbReference>
<dbReference type="InterPro" id="IPR041249">
    <property type="entry name" value="HEPN_DZIP3"/>
</dbReference>
<dbReference type="EMBL" id="UYJE01002082">
    <property type="protein sequence ID" value="VDI07695.1"/>
    <property type="molecule type" value="Genomic_DNA"/>
</dbReference>
<accession>A0A8B6CN95</accession>
<dbReference type="OrthoDB" id="6184200at2759"/>
<evidence type="ECO:0000259" key="1">
    <source>
        <dbReference type="Pfam" id="PF18738"/>
    </source>
</evidence>
<protein>
    <recommendedName>
        <fullName evidence="1">DZIP3-like HEPN domain-containing protein</fullName>
    </recommendedName>
</protein>
<sequence>MSMTYEERQARLGYIILKLFPTIMQSIFKGHTNPRGLRVNFQLKDFRTSLTLKETSLMEQLPNIEDFTLKLCYKILRFENLILEPSCKWGNNPHATEVEIGDDIQRIINLTNEVISKQCEDISEIYYNEFLEITKDVTKRVDGYLHQETCFKMLRILSSADISTAEILQKLALVQKINVSQTIDSDAEIREQYSRMSLVITDTFPNILRDVIRSVIHTNKLYQLCVPHMRSFPLDQQKSLKDLDLLNSNDSLDVSLVYKLLRQFKLIPSPTKGWGLYPEKGDIKLGDDVERIRNYRNQIAHRTNIIIEKNEFENYFDHFRDIGRRMDLNFFQKTNYEETIVLHKTCRMDIQMQVKYENALQELENIKCE</sequence>
<name>A0A8B6CN95_MYTGA</name>
<dbReference type="AlphaFoldDB" id="A0A8B6CN95"/>